<evidence type="ECO:0000256" key="4">
    <source>
        <dbReference type="ARBA" id="ARBA00023157"/>
    </source>
</evidence>
<accession>A0A432XJ36</accession>
<dbReference type="InterPro" id="IPR013766">
    <property type="entry name" value="Thioredoxin_domain"/>
</dbReference>
<dbReference type="InterPro" id="IPR011990">
    <property type="entry name" value="TPR-like_helical_dom_sf"/>
</dbReference>
<dbReference type="InterPro" id="IPR036249">
    <property type="entry name" value="Thioredoxin-like_sf"/>
</dbReference>
<sequence length="284" mass="31583">MTVANVGINVTIENFQQVILEGSKSKLVMVDFWADWCEPCKQLMPVLEKLANEFSDRVTLAKIDCEAQQQLAAQFGIRSLPTVAFFKDGQPVDGFAGVEPESAIRARIEQHVPGPGADLLQQAQELLQQESYQEAYALAKQAYDLQPTDITAQLTLADAACSVGRLEQTEELLAPIGLADQDSHYQHVVSKLELAKQAADSPELRALQEQADAHPDNLDLQLELATKLYDAQRMEEALELAFNVLMQDFNFGTAKKQTLDMLNGLPKGDPLAAHYRRKLYSMMY</sequence>
<dbReference type="PANTHER" id="PTHR45663">
    <property type="entry name" value="GEO12009P1"/>
    <property type="match status" value="1"/>
</dbReference>
<evidence type="ECO:0000259" key="7">
    <source>
        <dbReference type="PROSITE" id="PS51352"/>
    </source>
</evidence>
<name>A0A432XJ36_9GAMM</name>
<evidence type="ECO:0000313" key="8">
    <source>
        <dbReference type="EMBL" id="RUO48636.1"/>
    </source>
</evidence>
<feature type="domain" description="Thioredoxin" evidence="7">
    <location>
        <begin position="1"/>
        <end position="113"/>
    </location>
</feature>
<dbReference type="AlphaFoldDB" id="A0A432XJ36"/>
<gene>
    <name evidence="8" type="primary">trxA</name>
    <name evidence="8" type="ORF">CWE21_04530</name>
</gene>
<evidence type="ECO:0000256" key="6">
    <source>
        <dbReference type="NCBIfam" id="TIGR01068"/>
    </source>
</evidence>
<keyword evidence="4" id="KW-1015">Disulfide bond</keyword>
<dbReference type="GO" id="GO:0006950">
    <property type="term" value="P:response to stress"/>
    <property type="evidence" value="ECO:0007669"/>
    <property type="project" value="UniProtKB-ARBA"/>
</dbReference>
<dbReference type="SUPFAM" id="SSF48452">
    <property type="entry name" value="TPR-like"/>
    <property type="match status" value="1"/>
</dbReference>
<dbReference type="Pfam" id="PF14561">
    <property type="entry name" value="TPR_20"/>
    <property type="match status" value="1"/>
</dbReference>
<protein>
    <recommendedName>
        <fullName evidence="6">Thioredoxin</fullName>
    </recommendedName>
</protein>
<comment type="similarity">
    <text evidence="1">Belongs to the thioredoxin family.</text>
</comment>
<dbReference type="Gene3D" id="3.40.30.10">
    <property type="entry name" value="Glutaredoxin"/>
    <property type="match status" value="1"/>
</dbReference>
<dbReference type="InterPro" id="IPR017937">
    <property type="entry name" value="Thioredoxin_CS"/>
</dbReference>
<reference evidence="9" key="1">
    <citation type="journal article" date="2018" name="Front. Microbiol.">
        <title>Genome-Based Analysis Reveals the Taxonomy and Diversity of the Family Idiomarinaceae.</title>
        <authorList>
            <person name="Liu Y."/>
            <person name="Lai Q."/>
            <person name="Shao Z."/>
        </authorList>
    </citation>
    <scope>NUCLEOTIDE SEQUENCE [LARGE SCALE GENOMIC DNA]</scope>
    <source>
        <strain evidence="9">SW15</strain>
    </source>
</reference>
<dbReference type="InterPro" id="IPR005746">
    <property type="entry name" value="Thioredoxin"/>
</dbReference>
<dbReference type="GO" id="GO:0015035">
    <property type="term" value="F:protein-disulfide reductase activity"/>
    <property type="evidence" value="ECO:0007669"/>
    <property type="project" value="UniProtKB-UniRule"/>
</dbReference>
<dbReference type="SUPFAM" id="SSF52833">
    <property type="entry name" value="Thioredoxin-like"/>
    <property type="match status" value="1"/>
</dbReference>
<keyword evidence="9" id="KW-1185">Reference proteome</keyword>
<keyword evidence="2" id="KW-0813">Transport</keyword>
<evidence type="ECO:0000256" key="2">
    <source>
        <dbReference type="ARBA" id="ARBA00022448"/>
    </source>
</evidence>
<dbReference type="PROSITE" id="PS00194">
    <property type="entry name" value="THIOREDOXIN_1"/>
    <property type="match status" value="1"/>
</dbReference>
<organism evidence="8 9">
    <name type="scientific">Pseudidiomarina aquimaris</name>
    <dbReference type="NCBI Taxonomy" id="641841"/>
    <lineage>
        <taxon>Bacteria</taxon>
        <taxon>Pseudomonadati</taxon>
        <taxon>Pseudomonadota</taxon>
        <taxon>Gammaproteobacteria</taxon>
        <taxon>Alteromonadales</taxon>
        <taxon>Idiomarinaceae</taxon>
        <taxon>Pseudidiomarina</taxon>
    </lineage>
</organism>
<dbReference type="PANTHER" id="PTHR45663:SF11">
    <property type="entry name" value="GEO12009P1"/>
    <property type="match status" value="1"/>
</dbReference>
<keyword evidence="3" id="KW-0249">Electron transport</keyword>
<dbReference type="CDD" id="cd02956">
    <property type="entry name" value="ybbN"/>
    <property type="match status" value="1"/>
</dbReference>
<dbReference type="RefSeq" id="WP_126833280.1">
    <property type="nucleotide sequence ID" value="NZ_PIPT01000003.1"/>
</dbReference>
<dbReference type="PRINTS" id="PR00421">
    <property type="entry name" value="THIOREDOXIN"/>
</dbReference>
<dbReference type="GO" id="GO:0005737">
    <property type="term" value="C:cytoplasm"/>
    <property type="evidence" value="ECO:0007669"/>
    <property type="project" value="TreeGrafter"/>
</dbReference>
<dbReference type="FunFam" id="3.40.30.10:FF:000001">
    <property type="entry name" value="Thioredoxin"/>
    <property type="match status" value="1"/>
</dbReference>
<evidence type="ECO:0000256" key="3">
    <source>
        <dbReference type="ARBA" id="ARBA00022982"/>
    </source>
</evidence>
<keyword evidence="5" id="KW-0676">Redox-active center</keyword>
<dbReference type="OrthoDB" id="9790390at2"/>
<dbReference type="PROSITE" id="PS51352">
    <property type="entry name" value="THIOREDOXIN_2"/>
    <property type="match status" value="1"/>
</dbReference>
<dbReference type="Gene3D" id="1.25.40.10">
    <property type="entry name" value="Tetratricopeptide repeat domain"/>
    <property type="match status" value="2"/>
</dbReference>
<comment type="caution">
    <text evidence="8">The sequence shown here is derived from an EMBL/GenBank/DDBJ whole genome shotgun (WGS) entry which is preliminary data.</text>
</comment>
<evidence type="ECO:0000256" key="5">
    <source>
        <dbReference type="ARBA" id="ARBA00023284"/>
    </source>
</evidence>
<evidence type="ECO:0000313" key="9">
    <source>
        <dbReference type="Proteomes" id="UP000286678"/>
    </source>
</evidence>
<dbReference type="EMBL" id="PIPT01000003">
    <property type="protein sequence ID" value="RUO48636.1"/>
    <property type="molecule type" value="Genomic_DNA"/>
</dbReference>
<dbReference type="Pfam" id="PF14559">
    <property type="entry name" value="TPR_19"/>
    <property type="match status" value="1"/>
</dbReference>
<dbReference type="NCBIfam" id="TIGR01068">
    <property type="entry name" value="thioredoxin"/>
    <property type="match status" value="1"/>
</dbReference>
<dbReference type="Pfam" id="PF00085">
    <property type="entry name" value="Thioredoxin"/>
    <property type="match status" value="1"/>
</dbReference>
<evidence type="ECO:0000256" key="1">
    <source>
        <dbReference type="ARBA" id="ARBA00008987"/>
    </source>
</evidence>
<dbReference type="Proteomes" id="UP000286678">
    <property type="component" value="Unassembled WGS sequence"/>
</dbReference>
<proteinExistence type="inferred from homology"/>